<evidence type="ECO:0000256" key="1">
    <source>
        <dbReference type="ARBA" id="ARBA00022723"/>
    </source>
</evidence>
<dbReference type="InterPro" id="IPR052073">
    <property type="entry name" value="Amide_Lactam_Regulators"/>
</dbReference>
<dbReference type="InterPro" id="IPR001138">
    <property type="entry name" value="Zn2Cys6_DnaBD"/>
</dbReference>
<accession>A0A2J6QES3</accession>
<dbReference type="GO" id="GO:0000981">
    <property type="term" value="F:DNA-binding transcription factor activity, RNA polymerase II-specific"/>
    <property type="evidence" value="ECO:0007669"/>
    <property type="project" value="InterPro"/>
</dbReference>
<dbReference type="PANTHER" id="PTHR47171">
    <property type="entry name" value="FARA-RELATED"/>
    <property type="match status" value="1"/>
</dbReference>
<dbReference type="GO" id="GO:0003677">
    <property type="term" value="F:DNA binding"/>
    <property type="evidence" value="ECO:0007669"/>
    <property type="project" value="UniProtKB-KW"/>
</dbReference>
<sequence length="701" mass="76658">MSISNSNSGGTKFKFVASDGGVSQKRSQVTQACELCRKRKKRCNHTERSSGVTSHVHHSPSTTSPSSTSQAAPMESPANSTSHQFKTSSGLDERQYHAETSLTTSNSMEGNGQRIKPAGVTKANGETQAEGSEPSSIVPSQGDQGSRFIGDLNPEGIFLAATSPDATRGVSKDSIGVWLSSTLNRRTSQGTHVQSPSNLFYGSSSLVQTVLIPMLEEECRSTIPPPEKVEALSRIYFEKVHPIFPVINQEAYHNFSPADPGHVLLQQGICLAASKNLIARPHLIIAPSSPPMSCREFGDKLSGTMRISIEMGLVSNKIIIIQALALMSQFSDNPVGEDISSQLCGRAVQHVQSLGLHLKGQHEEHRDRLNTTLLCCVWAIDRMNAAFNGRPVLMHERDLRKDLDLCFEQQDPCFRIFLKVIDLLDKIIDLYRPLPTSGDPPGLNWEFPAFEDVVLSCGGSQVSTSALATIETLYHAIAILSCRSKSWADPERSSMSYLRQSLSTSILSSTVIRELRDQLALFPFIPYAMSLSMSIVYREMRHSRLPLHRARSRAQFQTLCDALSELSGIFWSASATSDMGKKLLKEMDRVVSAVSASEARRPHQETDDVAIIGGVSDPSSNLAAQIPHVASELCSKMVNMWLAFGENAMTGGDHISTQFDPSMFDSIADIDLFGMFDPAFDLDGFDACLEGNLNPAFPNPF</sequence>
<protein>
    <recommendedName>
        <fullName evidence="8">Xylanolytic transcriptional activator regulatory domain-containing protein</fullName>
    </recommendedName>
</protein>
<keyword evidence="2" id="KW-0862">Zinc</keyword>
<dbReference type="SMART" id="SM00906">
    <property type="entry name" value="Fungal_trans"/>
    <property type="match status" value="1"/>
</dbReference>
<evidence type="ECO:0000256" key="3">
    <source>
        <dbReference type="ARBA" id="ARBA00023015"/>
    </source>
</evidence>
<evidence type="ECO:0000259" key="8">
    <source>
        <dbReference type="SMART" id="SM00906"/>
    </source>
</evidence>
<feature type="domain" description="Xylanolytic transcriptional activator regulatory" evidence="8">
    <location>
        <begin position="340"/>
        <end position="412"/>
    </location>
</feature>
<dbReference type="GO" id="GO:0006351">
    <property type="term" value="P:DNA-templated transcription"/>
    <property type="evidence" value="ECO:0007669"/>
    <property type="project" value="InterPro"/>
</dbReference>
<feature type="compositionally biased region" description="Low complexity" evidence="7">
    <location>
        <begin position="49"/>
        <end position="69"/>
    </location>
</feature>
<keyword evidence="1" id="KW-0479">Metal-binding</keyword>
<dbReference type="InterPro" id="IPR036864">
    <property type="entry name" value="Zn2-C6_fun-type_DNA-bd_sf"/>
</dbReference>
<dbReference type="PANTHER" id="PTHR47171:SF6">
    <property type="entry name" value="SPECIFIC TRANSCRIPTION FACTOR, PUTATIVE (AFU_ORTHOLOGUE AFUA_2G06130)-RELATED"/>
    <property type="match status" value="1"/>
</dbReference>
<keyword evidence="5" id="KW-0804">Transcription</keyword>
<feature type="compositionally biased region" description="Polar residues" evidence="7">
    <location>
        <begin position="124"/>
        <end position="144"/>
    </location>
</feature>
<evidence type="ECO:0000256" key="5">
    <source>
        <dbReference type="ARBA" id="ARBA00023163"/>
    </source>
</evidence>
<dbReference type="CDD" id="cd12148">
    <property type="entry name" value="fungal_TF_MHR"/>
    <property type="match status" value="1"/>
</dbReference>
<evidence type="ECO:0000256" key="2">
    <source>
        <dbReference type="ARBA" id="ARBA00022833"/>
    </source>
</evidence>
<feature type="compositionally biased region" description="Polar residues" evidence="7">
    <location>
        <begin position="77"/>
        <end position="90"/>
    </location>
</feature>
<dbReference type="InterPro" id="IPR007219">
    <property type="entry name" value="XnlR_reg_dom"/>
</dbReference>
<dbReference type="OrthoDB" id="3990906at2759"/>
<dbReference type="AlphaFoldDB" id="A0A2J6QES3"/>
<dbReference type="Pfam" id="PF04082">
    <property type="entry name" value="Fungal_trans"/>
    <property type="match status" value="1"/>
</dbReference>
<keyword evidence="10" id="KW-1185">Reference proteome</keyword>
<evidence type="ECO:0000256" key="7">
    <source>
        <dbReference type="SAM" id="MobiDB-lite"/>
    </source>
</evidence>
<name>A0A2J6QES3_9HELO</name>
<reference evidence="9 10" key="1">
    <citation type="submission" date="2016-05" db="EMBL/GenBank/DDBJ databases">
        <title>A degradative enzymes factory behind the ericoid mycorrhizal symbiosis.</title>
        <authorList>
            <consortium name="DOE Joint Genome Institute"/>
            <person name="Martino E."/>
            <person name="Morin E."/>
            <person name="Grelet G."/>
            <person name="Kuo A."/>
            <person name="Kohler A."/>
            <person name="Daghino S."/>
            <person name="Barry K."/>
            <person name="Choi C."/>
            <person name="Cichocki N."/>
            <person name="Clum A."/>
            <person name="Copeland A."/>
            <person name="Hainaut M."/>
            <person name="Haridas S."/>
            <person name="Labutti K."/>
            <person name="Lindquist E."/>
            <person name="Lipzen A."/>
            <person name="Khouja H.-R."/>
            <person name="Murat C."/>
            <person name="Ohm R."/>
            <person name="Olson A."/>
            <person name="Spatafora J."/>
            <person name="Veneault-Fourrey C."/>
            <person name="Henrissat B."/>
            <person name="Grigoriev I."/>
            <person name="Martin F."/>
            <person name="Perotto S."/>
        </authorList>
    </citation>
    <scope>NUCLEOTIDE SEQUENCE [LARGE SCALE GENOMIC DNA]</scope>
    <source>
        <strain evidence="9 10">UAMH 7357</strain>
    </source>
</reference>
<proteinExistence type="predicted"/>
<feature type="compositionally biased region" description="Polar residues" evidence="7">
    <location>
        <begin position="1"/>
        <end position="10"/>
    </location>
</feature>
<dbReference type="CDD" id="cd00067">
    <property type="entry name" value="GAL4"/>
    <property type="match status" value="1"/>
</dbReference>
<evidence type="ECO:0000313" key="10">
    <source>
        <dbReference type="Proteomes" id="UP000235672"/>
    </source>
</evidence>
<keyword evidence="3" id="KW-0805">Transcription regulation</keyword>
<evidence type="ECO:0000256" key="6">
    <source>
        <dbReference type="ARBA" id="ARBA00023242"/>
    </source>
</evidence>
<keyword evidence="6" id="KW-0539">Nucleus</keyword>
<dbReference type="SUPFAM" id="SSF57701">
    <property type="entry name" value="Zn2/Cys6 DNA-binding domain"/>
    <property type="match status" value="1"/>
</dbReference>
<feature type="compositionally biased region" description="Polar residues" evidence="7">
    <location>
        <begin position="98"/>
        <end position="110"/>
    </location>
</feature>
<feature type="region of interest" description="Disordered" evidence="7">
    <location>
        <begin position="1"/>
        <end position="146"/>
    </location>
</feature>
<evidence type="ECO:0000313" key="9">
    <source>
        <dbReference type="EMBL" id="PMD24779.1"/>
    </source>
</evidence>
<dbReference type="EMBL" id="KZ613471">
    <property type="protein sequence ID" value="PMD24779.1"/>
    <property type="molecule type" value="Genomic_DNA"/>
</dbReference>
<evidence type="ECO:0000256" key="4">
    <source>
        <dbReference type="ARBA" id="ARBA00023125"/>
    </source>
</evidence>
<dbReference type="GO" id="GO:0008270">
    <property type="term" value="F:zinc ion binding"/>
    <property type="evidence" value="ECO:0007669"/>
    <property type="project" value="InterPro"/>
</dbReference>
<keyword evidence="4" id="KW-0238">DNA-binding</keyword>
<organism evidence="9 10">
    <name type="scientific">Hyaloscypha hepaticicola</name>
    <dbReference type="NCBI Taxonomy" id="2082293"/>
    <lineage>
        <taxon>Eukaryota</taxon>
        <taxon>Fungi</taxon>
        <taxon>Dikarya</taxon>
        <taxon>Ascomycota</taxon>
        <taxon>Pezizomycotina</taxon>
        <taxon>Leotiomycetes</taxon>
        <taxon>Helotiales</taxon>
        <taxon>Hyaloscyphaceae</taxon>
        <taxon>Hyaloscypha</taxon>
    </lineage>
</organism>
<dbReference type="STRING" id="1745343.A0A2J6QES3"/>
<dbReference type="Proteomes" id="UP000235672">
    <property type="component" value="Unassembled WGS sequence"/>
</dbReference>
<gene>
    <name evidence="9" type="ORF">NA56DRAFT_619800</name>
</gene>